<dbReference type="EMBL" id="DWYY01000101">
    <property type="protein sequence ID" value="HJA93306.1"/>
    <property type="molecule type" value="Genomic_DNA"/>
</dbReference>
<reference evidence="2" key="1">
    <citation type="journal article" date="2021" name="PeerJ">
        <title>Extensive microbial diversity within the chicken gut microbiome revealed by metagenomics and culture.</title>
        <authorList>
            <person name="Gilroy R."/>
            <person name="Ravi A."/>
            <person name="Getino M."/>
            <person name="Pursley I."/>
            <person name="Horton D.L."/>
            <person name="Alikhan N.F."/>
            <person name="Baker D."/>
            <person name="Gharbi K."/>
            <person name="Hall N."/>
            <person name="Watson M."/>
            <person name="Adriaenssens E.M."/>
            <person name="Foster-Nyarko E."/>
            <person name="Jarju S."/>
            <person name="Secka A."/>
            <person name="Antonio M."/>
            <person name="Oren A."/>
            <person name="Chaudhuri R.R."/>
            <person name="La Ragione R."/>
            <person name="Hildebrand F."/>
            <person name="Pallen M.J."/>
        </authorList>
    </citation>
    <scope>NUCLEOTIDE SEQUENCE</scope>
    <source>
        <strain evidence="2">CHK179-7159</strain>
    </source>
</reference>
<accession>A0A9D2I4V2</accession>
<evidence type="ECO:0000256" key="1">
    <source>
        <dbReference type="SAM" id="MobiDB-lite"/>
    </source>
</evidence>
<sequence length="188" mass="20750">MGKNIAVIDAQGNVYASTWPKRARGLVKSGRARFVDQNKICLVRPPGYSEGKCMDHTVEQKMIKEPKTDAPKEGQTAGAEAAGSQESPDMSYVLCKIDEILAGNDELKAAIAQMENLDDTPAEALSHMMEAREMTNQKLIVLLQNVLETVKPDPALIRLETVTNLLSNAGLEENHKFDLLNQTIQRLF</sequence>
<proteinExistence type="predicted"/>
<comment type="caution">
    <text evidence="2">The sequence shown here is derived from an EMBL/GenBank/DDBJ whole genome shotgun (WGS) entry which is preliminary data.</text>
</comment>
<reference evidence="2" key="2">
    <citation type="submission" date="2021-04" db="EMBL/GenBank/DDBJ databases">
        <authorList>
            <person name="Gilroy R."/>
        </authorList>
    </citation>
    <scope>NUCLEOTIDE SEQUENCE</scope>
    <source>
        <strain evidence="2">CHK179-7159</strain>
    </source>
</reference>
<name>A0A9D2I4V2_9FIRM</name>
<evidence type="ECO:0000313" key="3">
    <source>
        <dbReference type="Proteomes" id="UP000886858"/>
    </source>
</evidence>
<organism evidence="2 3">
    <name type="scientific">Candidatus Eisenbergiella merdipullorum</name>
    <dbReference type="NCBI Taxonomy" id="2838553"/>
    <lineage>
        <taxon>Bacteria</taxon>
        <taxon>Bacillati</taxon>
        <taxon>Bacillota</taxon>
        <taxon>Clostridia</taxon>
        <taxon>Lachnospirales</taxon>
        <taxon>Lachnospiraceae</taxon>
        <taxon>Eisenbergiella</taxon>
    </lineage>
</organism>
<feature type="region of interest" description="Disordered" evidence="1">
    <location>
        <begin position="66"/>
        <end position="85"/>
    </location>
</feature>
<dbReference type="AlphaFoldDB" id="A0A9D2I4V2"/>
<dbReference type="Proteomes" id="UP000886858">
    <property type="component" value="Unassembled WGS sequence"/>
</dbReference>
<evidence type="ECO:0000313" key="2">
    <source>
        <dbReference type="EMBL" id="HJA93306.1"/>
    </source>
</evidence>
<protein>
    <submittedName>
        <fullName evidence="2">Uncharacterized protein</fullName>
    </submittedName>
</protein>
<gene>
    <name evidence="2" type="ORF">H9717_09385</name>
</gene>